<feature type="domain" description="Damage-control phosphatase ARMT1-like metal-binding" evidence="1">
    <location>
        <begin position="3"/>
        <end position="282"/>
    </location>
</feature>
<evidence type="ECO:0000313" key="3">
    <source>
        <dbReference type="Proteomes" id="UP000030624"/>
    </source>
</evidence>
<proteinExistence type="predicted"/>
<accession>A0A0A7GH82</accession>
<dbReference type="InterPro" id="IPR014444">
    <property type="entry name" value="PH1575-like"/>
</dbReference>
<dbReference type="eggNOG" id="arCOG04410">
    <property type="taxonomic scope" value="Archaea"/>
</dbReference>
<dbReference type="AlphaFoldDB" id="A0A0A7GH82"/>
<dbReference type="RefSeq" id="WP_048093337.1">
    <property type="nucleotide sequence ID" value="NZ_CP009552.1"/>
</dbReference>
<dbReference type="KEGG" id="gac:GACE_2187"/>
<dbReference type="Gene3D" id="1.10.285.20">
    <property type="entry name" value="Uncharacterised protein PF01937, DUF89, domain 2"/>
    <property type="match status" value="1"/>
</dbReference>
<dbReference type="SUPFAM" id="SSF111321">
    <property type="entry name" value="AF1104-like"/>
    <property type="match status" value="1"/>
</dbReference>
<dbReference type="InterPro" id="IPR002791">
    <property type="entry name" value="ARMT1-like_metal-bd"/>
</dbReference>
<dbReference type="Gene3D" id="1.10.8.380">
    <property type="entry name" value="Uncharacterised protein PF01937, DUF89, domain 1"/>
    <property type="match status" value="1"/>
</dbReference>
<evidence type="ECO:0000313" key="2">
    <source>
        <dbReference type="EMBL" id="AIY91208.1"/>
    </source>
</evidence>
<sequence>MRMHARCPSCLLNRVYQECRYITDDEELISRIMERAIEIVLEEYRKKGVNAVSATRVHREVYRMLGTHDPYAGVKKIANEQAMKALPTAKKYIENGDRFRNAVIASIIGNSFDYGVLGHEVNDGEFEQYFKREFKRGLTIDDTDEIKHLARGNVVYLADNAGEIILDRLLVEEVKRLGGFVSFVVRGKPILSDATIEDARIAGISEVADEILTNGKGAIGIIEEELPEDTKERLENADIIISKGMANYECLSEGNYTNVAFLLRAKCEPVARSIGVKVGDMVAMLR</sequence>
<dbReference type="EMBL" id="CP009552">
    <property type="protein sequence ID" value="AIY91208.1"/>
    <property type="molecule type" value="Genomic_DNA"/>
</dbReference>
<gene>
    <name evidence="2" type="ORF">GACE_2187</name>
</gene>
<dbReference type="GeneID" id="24798751"/>
<dbReference type="Pfam" id="PF01937">
    <property type="entry name" value="ARMT1-like_dom"/>
    <property type="match status" value="1"/>
</dbReference>
<dbReference type="STRING" id="565033.GACE_2187"/>
<reference evidence="2 3" key="1">
    <citation type="journal article" date="2015" name="Appl. Environ. Microbiol.">
        <title>The Geoglobus acetivorans genome: Fe(III) reduction, acetate utilization, autotrophic growth, and degradation of aromatic compounds in a hyperthermophilic archaeon.</title>
        <authorList>
            <person name="Mardanov A.V."/>
            <person name="Slododkina G.B."/>
            <person name="Slobodkin A.I."/>
            <person name="Beletsky A.V."/>
            <person name="Gavrilov S.N."/>
            <person name="Kublanov I.V."/>
            <person name="Bonch-Osmolovskaya E.A."/>
            <person name="Skryabin K.G."/>
            <person name="Ravin N.V."/>
        </authorList>
    </citation>
    <scope>NUCLEOTIDE SEQUENCE [LARGE SCALE GENOMIC DNA]</scope>
    <source>
        <strain evidence="2 3">SBH6</strain>
    </source>
</reference>
<dbReference type="HOGENOM" id="CLU_071520_1_0_2"/>
<protein>
    <recommendedName>
        <fullName evidence="1">Damage-control phosphatase ARMT1-like metal-binding domain-containing protein</fullName>
    </recommendedName>
</protein>
<dbReference type="Gene3D" id="3.40.50.10880">
    <property type="entry name" value="Uncharacterised protein PF01937, DUF89, domain 3"/>
    <property type="match status" value="1"/>
</dbReference>
<organism evidence="2 3">
    <name type="scientific">Geoglobus acetivorans</name>
    <dbReference type="NCBI Taxonomy" id="565033"/>
    <lineage>
        <taxon>Archaea</taxon>
        <taxon>Methanobacteriati</taxon>
        <taxon>Methanobacteriota</taxon>
        <taxon>Archaeoglobi</taxon>
        <taxon>Archaeoglobales</taxon>
        <taxon>Archaeoglobaceae</taxon>
        <taxon>Geoglobus</taxon>
    </lineage>
</organism>
<evidence type="ECO:0000259" key="1">
    <source>
        <dbReference type="Pfam" id="PF01937"/>
    </source>
</evidence>
<name>A0A0A7GH82_GEOAI</name>
<dbReference type="InterPro" id="IPR036075">
    <property type="entry name" value="ARMT-1-like_metal-bd_sf"/>
</dbReference>
<dbReference type="PIRSF" id="PIRSF006593">
    <property type="entry name" value="UCP006593"/>
    <property type="match status" value="1"/>
</dbReference>
<dbReference type="Proteomes" id="UP000030624">
    <property type="component" value="Chromosome"/>
</dbReference>